<dbReference type="OrthoDB" id="5211263at2759"/>
<feature type="transmembrane region" description="Helical" evidence="1">
    <location>
        <begin position="62"/>
        <end position="83"/>
    </location>
</feature>
<evidence type="ECO:0000313" key="3">
    <source>
        <dbReference type="Proteomes" id="UP000225277"/>
    </source>
</evidence>
<dbReference type="GeneID" id="35599345"/>
<dbReference type="AlphaFoldDB" id="A0A2D3V6Z9"/>
<feature type="transmembrane region" description="Helical" evidence="1">
    <location>
        <begin position="12"/>
        <end position="37"/>
    </location>
</feature>
<gene>
    <name evidence="2" type="ORF">RCC_04168</name>
</gene>
<feature type="transmembrane region" description="Helical" evidence="1">
    <location>
        <begin position="127"/>
        <end position="151"/>
    </location>
</feature>
<keyword evidence="1" id="KW-1133">Transmembrane helix</keyword>
<keyword evidence="3" id="KW-1185">Reference proteome</keyword>
<evidence type="ECO:0000313" key="2">
    <source>
        <dbReference type="EMBL" id="CZT18324.1"/>
    </source>
</evidence>
<keyword evidence="1" id="KW-0812">Transmembrane</keyword>
<feature type="transmembrane region" description="Helical" evidence="1">
    <location>
        <begin position="95"/>
        <end position="121"/>
    </location>
</feature>
<dbReference type="RefSeq" id="XP_023625214.1">
    <property type="nucleotide sequence ID" value="XM_023769446.1"/>
</dbReference>
<dbReference type="EMBL" id="FJUY01000005">
    <property type="protein sequence ID" value="CZT18324.1"/>
    <property type="molecule type" value="Genomic_DNA"/>
</dbReference>
<name>A0A2D3V6Z9_9PEZI</name>
<accession>A0A2D3V6Z9</accession>
<reference evidence="2 3" key="1">
    <citation type="submission" date="2016-03" db="EMBL/GenBank/DDBJ databases">
        <authorList>
            <person name="Ploux O."/>
        </authorList>
    </citation>
    <scope>NUCLEOTIDE SEQUENCE [LARGE SCALE GENOMIC DNA]</scope>
    <source>
        <strain evidence="2 3">URUG2</strain>
    </source>
</reference>
<keyword evidence="1" id="KW-0472">Membrane</keyword>
<sequence length="224" mass="24047">MYAENMWSKAFWIPFWTLQLVSASIFLAISAVSLGIWRSSGDDYDYGIDTELTKHPQRLDSAVNVVSGVFIGISALTIAMNGIEIILFARKRLSAVSVVVFNSVTTALWLGMVVLLALAAVGGAAPVFTWIVIIVAFAASTGKLAYGSVILHRSRKRFTHRKGAYTSAAAAVESGLDSSPSGPHTAYNAHDTALRHVAPSAYQHSSGAADEYYDPESMRSARCA</sequence>
<proteinExistence type="predicted"/>
<dbReference type="Proteomes" id="UP000225277">
    <property type="component" value="Unassembled WGS sequence"/>
</dbReference>
<evidence type="ECO:0000256" key="1">
    <source>
        <dbReference type="SAM" id="Phobius"/>
    </source>
</evidence>
<protein>
    <submittedName>
        <fullName evidence="2">Uncharacterized protein</fullName>
    </submittedName>
</protein>
<organism evidence="2 3">
    <name type="scientific">Ramularia collo-cygni</name>
    <dbReference type="NCBI Taxonomy" id="112498"/>
    <lineage>
        <taxon>Eukaryota</taxon>
        <taxon>Fungi</taxon>
        <taxon>Dikarya</taxon>
        <taxon>Ascomycota</taxon>
        <taxon>Pezizomycotina</taxon>
        <taxon>Dothideomycetes</taxon>
        <taxon>Dothideomycetidae</taxon>
        <taxon>Mycosphaerellales</taxon>
        <taxon>Mycosphaerellaceae</taxon>
        <taxon>Ramularia</taxon>
    </lineage>
</organism>